<feature type="transmembrane region" description="Helical" evidence="1">
    <location>
        <begin position="310"/>
        <end position="343"/>
    </location>
</feature>
<protein>
    <submittedName>
        <fullName evidence="2">Uncharacterized protein</fullName>
    </submittedName>
</protein>
<keyword evidence="1" id="KW-0812">Transmembrane</keyword>
<dbReference type="KEGG" id="aba:Acid345_0738"/>
<feature type="transmembrane region" description="Helical" evidence="1">
    <location>
        <begin position="231"/>
        <end position="257"/>
    </location>
</feature>
<feature type="transmembrane region" description="Helical" evidence="1">
    <location>
        <begin position="201"/>
        <end position="219"/>
    </location>
</feature>
<evidence type="ECO:0000313" key="2">
    <source>
        <dbReference type="EMBL" id="ABF39743.1"/>
    </source>
</evidence>
<dbReference type="EMBL" id="CP000360">
    <property type="protein sequence ID" value="ABF39743.1"/>
    <property type="molecule type" value="Genomic_DNA"/>
</dbReference>
<feature type="transmembrane region" description="Helical" evidence="1">
    <location>
        <begin position="12"/>
        <end position="36"/>
    </location>
</feature>
<name>Q1ITQ7_KORVE</name>
<dbReference type="AlphaFoldDB" id="Q1ITQ7"/>
<proteinExistence type="predicted"/>
<keyword evidence="1" id="KW-0472">Membrane</keyword>
<accession>Q1ITQ7</accession>
<feature type="transmembrane region" description="Helical" evidence="1">
    <location>
        <begin position="72"/>
        <end position="90"/>
    </location>
</feature>
<organism evidence="2 3">
    <name type="scientific">Koribacter versatilis (strain Ellin345)</name>
    <dbReference type="NCBI Taxonomy" id="204669"/>
    <lineage>
        <taxon>Bacteria</taxon>
        <taxon>Pseudomonadati</taxon>
        <taxon>Acidobacteriota</taxon>
        <taxon>Terriglobia</taxon>
        <taxon>Terriglobales</taxon>
        <taxon>Candidatus Korobacteraceae</taxon>
        <taxon>Candidatus Korobacter</taxon>
    </lineage>
</organism>
<feature type="transmembrane region" description="Helical" evidence="1">
    <location>
        <begin position="277"/>
        <end position="298"/>
    </location>
</feature>
<feature type="transmembrane region" description="Helical" evidence="1">
    <location>
        <begin position="520"/>
        <end position="542"/>
    </location>
</feature>
<keyword evidence="1" id="KW-1133">Transmembrane helix</keyword>
<feature type="transmembrane region" description="Helical" evidence="1">
    <location>
        <begin position="48"/>
        <end position="66"/>
    </location>
</feature>
<evidence type="ECO:0000313" key="3">
    <source>
        <dbReference type="Proteomes" id="UP000002432"/>
    </source>
</evidence>
<sequence>MQNFMLLALLESIAATFLFAAFLLPPGFLLAWFSNLFGFRAASGSERLLISAALSIAMVPTLSVLMERFAGTRVTLALFVLAAVGSAALLAKESRGRKLSTMDRSTKIGLIFMIVWAVIALFSTVDLQIGDRLYPSTTVFDHSVRVPFVAAAIRDGSPPLNPFFNIGGSPTLRYYYYWYVVAALPGQLARIPARACLNGSLVWAGFGLASLVPLFLKHFTRQSELRRKSLIGIALLSVTGLDLVAFTILCSRLHYLISDMEWWDPNQVTSWMGSLLWVPHHVAALIACMTGLLVLFVAEGEQRSRSEQIWAAILGGMAFASAAGLSLYVTFTFAVFCALWMLVLAVQQRFTALATWTGASALSLLFAAPYLRDLLTKSSAAGARFAVLSLRDFPAAIDFLSAHGVQSAVVLDFAKIPIVALVYIIEFGFFFCVAVIQFRREALGTAPMERWQRCTWLLLGSCLFVVTIFKSDVTNGNDLGFRGILPAQFVLLIWAAPIASDLLKSEGRFRGATKSLLHAALWIGVLGTICQVALLRGFVWYVETNQKPRAETFLQLPNLGAEGFYLQQGLAQLNKGMDRQAIYQFDAESAAIAFIHLYADHPFAAGDPSCGAAFGGDPSVCEAAIGELKAPYRTMMSLDEVDAICDRYNIRTMIATDLDPIWQDQNSWVWQRQPLVANQRMRALPCGPSVHEQRAR</sequence>
<dbReference type="eggNOG" id="ENOG502ZBHG">
    <property type="taxonomic scope" value="Bacteria"/>
</dbReference>
<feature type="transmembrane region" description="Helical" evidence="1">
    <location>
        <begin position="416"/>
        <end position="436"/>
    </location>
</feature>
<gene>
    <name evidence="2" type="ordered locus">Acid345_0738</name>
</gene>
<dbReference type="Proteomes" id="UP000002432">
    <property type="component" value="Chromosome"/>
</dbReference>
<feature type="transmembrane region" description="Helical" evidence="1">
    <location>
        <begin position="479"/>
        <end position="499"/>
    </location>
</feature>
<keyword evidence="3" id="KW-1185">Reference proteome</keyword>
<feature type="transmembrane region" description="Helical" evidence="1">
    <location>
        <begin position="110"/>
        <end position="129"/>
    </location>
</feature>
<evidence type="ECO:0000256" key="1">
    <source>
        <dbReference type="SAM" id="Phobius"/>
    </source>
</evidence>
<dbReference type="EnsemblBacteria" id="ABF39743">
    <property type="protein sequence ID" value="ABF39743"/>
    <property type="gene ID" value="Acid345_0738"/>
</dbReference>
<dbReference type="HOGENOM" id="CLU_412072_0_0_0"/>
<reference evidence="2 3" key="1">
    <citation type="journal article" date="2009" name="Appl. Environ. Microbiol.">
        <title>Three genomes from the phylum Acidobacteria provide insight into the lifestyles of these microorganisms in soils.</title>
        <authorList>
            <person name="Ward N.L."/>
            <person name="Challacombe J.F."/>
            <person name="Janssen P.H."/>
            <person name="Henrissat B."/>
            <person name="Coutinho P.M."/>
            <person name="Wu M."/>
            <person name="Xie G."/>
            <person name="Haft D.H."/>
            <person name="Sait M."/>
            <person name="Badger J."/>
            <person name="Barabote R.D."/>
            <person name="Bradley B."/>
            <person name="Brettin T.S."/>
            <person name="Brinkac L.M."/>
            <person name="Bruce D."/>
            <person name="Creasy T."/>
            <person name="Daugherty S.C."/>
            <person name="Davidsen T.M."/>
            <person name="DeBoy R.T."/>
            <person name="Detter J.C."/>
            <person name="Dodson R.J."/>
            <person name="Durkin A.S."/>
            <person name="Ganapathy A."/>
            <person name="Gwinn-Giglio M."/>
            <person name="Han C.S."/>
            <person name="Khouri H."/>
            <person name="Kiss H."/>
            <person name="Kothari S.P."/>
            <person name="Madupu R."/>
            <person name="Nelson K.E."/>
            <person name="Nelson W.C."/>
            <person name="Paulsen I."/>
            <person name="Penn K."/>
            <person name="Ren Q."/>
            <person name="Rosovitz M.J."/>
            <person name="Selengut J.D."/>
            <person name="Shrivastava S."/>
            <person name="Sullivan S.A."/>
            <person name="Tapia R."/>
            <person name="Thompson L.S."/>
            <person name="Watkins K.L."/>
            <person name="Yang Q."/>
            <person name="Yu C."/>
            <person name="Zafar N."/>
            <person name="Zhou L."/>
            <person name="Kuske C.R."/>
        </authorList>
    </citation>
    <scope>NUCLEOTIDE SEQUENCE [LARGE SCALE GENOMIC DNA]</scope>
    <source>
        <strain evidence="2 3">Ellin345</strain>
    </source>
</reference>